<reference evidence="1 2" key="1">
    <citation type="submission" date="2019-08" db="EMBL/GenBank/DDBJ databases">
        <title>Complete genome sequence of Terriglobus albidus strain ORNL.</title>
        <authorList>
            <person name="Podar M."/>
        </authorList>
    </citation>
    <scope>NUCLEOTIDE SEQUENCE [LARGE SCALE GENOMIC DNA]</scope>
    <source>
        <strain evidence="1 2">ORNL</strain>
    </source>
</reference>
<dbReference type="InterPro" id="IPR009702">
    <property type="entry name" value="DUF1284"/>
</dbReference>
<evidence type="ECO:0000313" key="1">
    <source>
        <dbReference type="EMBL" id="QEE27110.1"/>
    </source>
</evidence>
<dbReference type="EMBL" id="CP042806">
    <property type="protein sequence ID" value="QEE27110.1"/>
    <property type="molecule type" value="Genomic_DNA"/>
</dbReference>
<dbReference type="Proteomes" id="UP000321820">
    <property type="component" value="Chromosome"/>
</dbReference>
<dbReference type="RefSeq" id="WP_147646304.1">
    <property type="nucleotide sequence ID" value="NZ_CP042806.1"/>
</dbReference>
<protein>
    <submittedName>
        <fullName evidence="1">DUF1284 domain-containing protein</fullName>
    </submittedName>
</protein>
<proteinExistence type="predicted"/>
<evidence type="ECO:0000313" key="2">
    <source>
        <dbReference type="Proteomes" id="UP000321820"/>
    </source>
</evidence>
<dbReference type="OrthoDB" id="121064at2"/>
<sequence>MIRLRPHHLLCMLTYKGEGYSPEFIANFDRLTRQLAASGEPVEIVSGPDDICAPLIAGGDCHCFNESVLERDQKAAQQLSRLLGEPVVPGAILELTGTRLAMLRTAFRNGDIRAACEECPWKQLCDGIAGSGFKGVKLA</sequence>
<gene>
    <name evidence="1" type="ORF">FTW19_03230</name>
</gene>
<name>A0A5B9E936_9BACT</name>
<dbReference type="KEGG" id="talb:FTW19_03230"/>
<accession>A0A5B9E936</accession>
<dbReference type="AlphaFoldDB" id="A0A5B9E936"/>
<organism evidence="1 2">
    <name type="scientific">Terriglobus albidus</name>
    <dbReference type="NCBI Taxonomy" id="1592106"/>
    <lineage>
        <taxon>Bacteria</taxon>
        <taxon>Pseudomonadati</taxon>
        <taxon>Acidobacteriota</taxon>
        <taxon>Terriglobia</taxon>
        <taxon>Terriglobales</taxon>
        <taxon>Acidobacteriaceae</taxon>
        <taxon>Terriglobus</taxon>
    </lineage>
</organism>
<keyword evidence="2" id="KW-1185">Reference proteome</keyword>
<dbReference type="Pfam" id="PF06935">
    <property type="entry name" value="DUF1284"/>
    <property type="match status" value="1"/>
</dbReference>